<dbReference type="STRING" id="37003.ENSKMAP00000029959"/>
<feature type="coiled-coil region" evidence="1">
    <location>
        <begin position="173"/>
        <end position="200"/>
    </location>
</feature>
<dbReference type="PANTHER" id="PTHR39082:SF1">
    <property type="entry name" value="SCAVENGER RECEPTOR CLASS A MEMBER 3"/>
    <property type="match status" value="1"/>
</dbReference>
<evidence type="ECO:0000313" key="4">
    <source>
        <dbReference type="Ensembl" id="ENSKMAP00000029959.1"/>
    </source>
</evidence>
<evidence type="ECO:0000256" key="2">
    <source>
        <dbReference type="SAM" id="MobiDB-lite"/>
    </source>
</evidence>
<keyword evidence="1" id="KW-0175">Coiled coil</keyword>
<dbReference type="GeneID" id="108233344"/>
<organism evidence="4 5">
    <name type="scientific">Kryptolebias marmoratus</name>
    <name type="common">Mangrove killifish</name>
    <name type="synonym">Rivulus marmoratus</name>
    <dbReference type="NCBI Taxonomy" id="37003"/>
    <lineage>
        <taxon>Eukaryota</taxon>
        <taxon>Metazoa</taxon>
        <taxon>Chordata</taxon>
        <taxon>Craniata</taxon>
        <taxon>Vertebrata</taxon>
        <taxon>Euteleostomi</taxon>
        <taxon>Actinopterygii</taxon>
        <taxon>Neopterygii</taxon>
        <taxon>Teleostei</taxon>
        <taxon>Neoteleostei</taxon>
        <taxon>Acanthomorphata</taxon>
        <taxon>Ovalentaria</taxon>
        <taxon>Atherinomorphae</taxon>
        <taxon>Cyprinodontiformes</taxon>
        <taxon>Rivulidae</taxon>
        <taxon>Kryptolebias</taxon>
    </lineage>
</organism>
<dbReference type="Ensembl" id="ENSKMAT00000030329.1">
    <property type="protein sequence ID" value="ENSKMAP00000029959.1"/>
    <property type="gene ID" value="ENSKMAG00000022146.1"/>
</dbReference>
<dbReference type="GeneTree" id="ENSGT00940000158238"/>
<evidence type="ECO:0000256" key="1">
    <source>
        <dbReference type="SAM" id="Coils"/>
    </source>
</evidence>
<dbReference type="Pfam" id="PF01391">
    <property type="entry name" value="Collagen"/>
    <property type="match status" value="2"/>
</dbReference>
<feature type="compositionally biased region" description="Pro residues" evidence="2">
    <location>
        <begin position="571"/>
        <end position="586"/>
    </location>
</feature>
<protein>
    <submittedName>
        <fullName evidence="4">Scavenger receptor class A, member 3</fullName>
    </submittedName>
</protein>
<proteinExistence type="predicted"/>
<dbReference type="Proteomes" id="UP000264800">
    <property type="component" value="Unplaced"/>
</dbReference>
<reference evidence="4" key="1">
    <citation type="submission" date="2025-08" db="UniProtKB">
        <authorList>
            <consortium name="Ensembl"/>
        </authorList>
    </citation>
    <scope>IDENTIFICATION</scope>
</reference>
<evidence type="ECO:0000256" key="3">
    <source>
        <dbReference type="SAM" id="Phobius"/>
    </source>
</evidence>
<dbReference type="InterPro" id="IPR008160">
    <property type="entry name" value="Collagen"/>
</dbReference>
<dbReference type="InterPro" id="IPR052376">
    <property type="entry name" value="Oxidative_Scav/Glycosyltrans"/>
</dbReference>
<dbReference type="OMA" id="DLAQECY"/>
<dbReference type="PANTHER" id="PTHR39082">
    <property type="entry name" value="PHOSPHOLIPASE C-BETA-2-RELATED"/>
    <property type="match status" value="1"/>
</dbReference>
<keyword evidence="3" id="KW-1133">Transmembrane helix</keyword>
<keyword evidence="3" id="KW-0812">Transmembrane</keyword>
<dbReference type="KEGG" id="kmr:108233344"/>
<keyword evidence="3" id="KW-0472">Membrane</keyword>
<dbReference type="OrthoDB" id="5835334at2759"/>
<evidence type="ECO:0000313" key="5">
    <source>
        <dbReference type="Proteomes" id="UP000264800"/>
    </source>
</evidence>
<reference evidence="4" key="2">
    <citation type="submission" date="2025-09" db="UniProtKB">
        <authorList>
            <consortium name="Ensembl"/>
        </authorList>
    </citation>
    <scope>IDENTIFICATION</scope>
</reference>
<dbReference type="RefSeq" id="XP_017267235.1">
    <property type="nucleotide sequence ID" value="XM_017411746.3"/>
</dbReference>
<dbReference type="CTD" id="51435"/>
<feature type="transmembrane region" description="Helical" evidence="3">
    <location>
        <begin position="51"/>
        <end position="71"/>
    </location>
</feature>
<sequence>MKDNYGGYENQLFKDEDFTGEEEEAPSFRGRTRGGCVRCQQSHSLQLAVRVLYGFVAFLVITVAVLASLVFKKVDSLSEEEVTYNKKITKVQQGIEDLRSVSNCSGCLDVTFYSEEINRLKREFEDIQKMILGQEQVLDHASQTQSTIKATSSQLTREVQNHLVSIRLLNQSLERFQDQVDGWKEVIEETEEKMKTLTEDQYDIKAMAQQVNMTVALSTMWIHALQRKADEDTLVLQKLTGDWQNYSRVLGAIKSNTSSTSQSMRLLQNSVMIDQQRMLSMLSDLIHDLNQQVMNVHMQLENVTGFVDGNEDNLHDLQYHFRYYQNQTGERFSALDGRMNSIEMEIETIASSINATVSHVQSMYKYINVESSSCQSRLGRHTEDLQNMNSTVLLLQNAAETLRQQNMLLSVRLDMDVRNLSMVMEEMKLVDVFHTQVIKNFTILKGAPGPRGPKGNRGETGPKGPEGLTGSKGDRGPIGSSGPVGVKGSLGPRGGPGEPGPVGNKGAPGIKGAKGSIGLQGPKGERGQKGDMGPSGKDGARGPTGPSGIQGQVGLPGVTGPPGSRGKQGPAGPPGPPGTPGPPGSPYIPDRTDAAQQRAVTPAAGSKRQ</sequence>
<accession>A0A3Q3BSL3</accession>
<name>A0A3Q3BSL3_KRYMA</name>
<dbReference type="AlphaFoldDB" id="A0A3Q3BSL3"/>
<dbReference type="Gene3D" id="1.20.5.320">
    <property type="entry name" value="6-Phosphogluconate Dehydrogenase, domain 3"/>
    <property type="match status" value="1"/>
</dbReference>
<feature type="region of interest" description="Disordered" evidence="2">
    <location>
        <begin position="444"/>
        <end position="609"/>
    </location>
</feature>
<keyword evidence="5" id="KW-1185">Reference proteome</keyword>